<dbReference type="PROSITE" id="PS51257">
    <property type="entry name" value="PROKAR_LIPOPROTEIN"/>
    <property type="match status" value="1"/>
</dbReference>
<accession>A0ABW5ECR3</accession>
<organism evidence="1 2">
    <name type="scientific">Microbulbifer halophilus</name>
    <dbReference type="NCBI Taxonomy" id="453963"/>
    <lineage>
        <taxon>Bacteria</taxon>
        <taxon>Pseudomonadati</taxon>
        <taxon>Pseudomonadota</taxon>
        <taxon>Gammaproteobacteria</taxon>
        <taxon>Cellvibrionales</taxon>
        <taxon>Microbulbiferaceae</taxon>
        <taxon>Microbulbifer</taxon>
    </lineage>
</organism>
<protein>
    <recommendedName>
        <fullName evidence="3">Lipoprotein</fullName>
    </recommendedName>
</protein>
<keyword evidence="2" id="KW-1185">Reference proteome</keyword>
<dbReference type="EMBL" id="JBHUJD010000007">
    <property type="protein sequence ID" value="MFD2310205.1"/>
    <property type="molecule type" value="Genomic_DNA"/>
</dbReference>
<dbReference type="Proteomes" id="UP001597425">
    <property type="component" value="Unassembled WGS sequence"/>
</dbReference>
<evidence type="ECO:0000313" key="2">
    <source>
        <dbReference type="Proteomes" id="UP001597425"/>
    </source>
</evidence>
<comment type="caution">
    <text evidence="1">The sequence shown here is derived from an EMBL/GenBank/DDBJ whole genome shotgun (WGS) entry which is preliminary data.</text>
</comment>
<evidence type="ECO:0008006" key="3">
    <source>
        <dbReference type="Google" id="ProtNLM"/>
    </source>
</evidence>
<sequence>MFRIVFVLVLAAISGCTTVVIDEYRRSEGELARGDSVVILGRRHSSEYETEPDLIDCVGDRLDNPDRGVRVIPEKQFVDAMYPWFEPRTAPMHLKSLDQLMKIPQVRERLETYGVKYIVWIDGSTETTSSAGSIGCSIGTGGAGCFGFGTWDKESDYEASVWDFRDRELSGKMSADAKGTSYMPAIVVPIPLIARVQNNACKGMAAQLQQFLIPGQPVNTKS</sequence>
<proteinExistence type="predicted"/>
<gene>
    <name evidence="1" type="ORF">ACFSKX_07210</name>
</gene>
<dbReference type="RefSeq" id="WP_265721478.1">
    <property type="nucleotide sequence ID" value="NZ_JAPIVK010000011.1"/>
</dbReference>
<evidence type="ECO:0000313" key="1">
    <source>
        <dbReference type="EMBL" id="MFD2310205.1"/>
    </source>
</evidence>
<reference evidence="2" key="1">
    <citation type="journal article" date="2019" name="Int. J. Syst. Evol. Microbiol.">
        <title>The Global Catalogue of Microorganisms (GCM) 10K type strain sequencing project: providing services to taxonomists for standard genome sequencing and annotation.</title>
        <authorList>
            <consortium name="The Broad Institute Genomics Platform"/>
            <consortium name="The Broad Institute Genome Sequencing Center for Infectious Disease"/>
            <person name="Wu L."/>
            <person name="Ma J."/>
        </authorList>
    </citation>
    <scope>NUCLEOTIDE SEQUENCE [LARGE SCALE GENOMIC DNA]</scope>
    <source>
        <strain evidence="2">KCTC 12848</strain>
    </source>
</reference>
<name>A0ABW5ECR3_9GAMM</name>